<dbReference type="PANTHER" id="PTHR36451:SF1">
    <property type="entry name" value="OMEGA-HYDROXY-BETA-DIHYDROMENAQUINONE-9 SULFOTRANSFERASE STF3"/>
    <property type="match status" value="1"/>
</dbReference>
<proteinExistence type="predicted"/>
<reference evidence="1 2" key="1">
    <citation type="submission" date="2019-07" db="EMBL/GenBank/DDBJ databases">
        <title>Genomic Encyclopedia of Type Strains, Phase IV (KMG-IV): sequencing the most valuable type-strain genomes for metagenomic binning, comparative biology and taxonomic classification.</title>
        <authorList>
            <person name="Goeker M."/>
        </authorList>
    </citation>
    <scope>NUCLEOTIDE SEQUENCE [LARGE SCALE GENOMIC DNA]</scope>
    <source>
        <strain evidence="1 2">SS015</strain>
    </source>
</reference>
<dbReference type="OrthoDB" id="9777890at2"/>
<evidence type="ECO:0000313" key="1">
    <source>
        <dbReference type="EMBL" id="TYP00050.1"/>
    </source>
</evidence>
<dbReference type="Proteomes" id="UP000324159">
    <property type="component" value="Unassembled WGS sequence"/>
</dbReference>
<gene>
    <name evidence="1" type="ORF">EDC39_101210</name>
</gene>
<organism evidence="1 2">
    <name type="scientific">Geothermobacter ehrlichii</name>
    <dbReference type="NCBI Taxonomy" id="213224"/>
    <lineage>
        <taxon>Bacteria</taxon>
        <taxon>Pseudomonadati</taxon>
        <taxon>Thermodesulfobacteriota</taxon>
        <taxon>Desulfuromonadia</taxon>
        <taxon>Desulfuromonadales</taxon>
        <taxon>Geothermobacteraceae</taxon>
        <taxon>Geothermobacter</taxon>
    </lineage>
</organism>
<comment type="caution">
    <text evidence="1">The sequence shown here is derived from an EMBL/GenBank/DDBJ whole genome shotgun (WGS) entry which is preliminary data.</text>
</comment>
<sequence>MTKPVFILSLPRSGSTLLQRLLLMSGHCATLGEPSLLLRFLGEDDVVVRKATYWEFLVSIGMKDIRENWSGFDDAYYSGVKDLMLKIYTGLAGGKEWFVDKTPRYTLICEEIHKVFPDAKIIVLWRHPLAVAASMYKTANKGFWYPEEFSIDLYEGMMRLHAFSRSHEDEICEVRYEDLVVNPAAELKRIGEYLGWDGLEEVLRTPLISSAGGSLGDPTGVKKFKTVSSSNLNKWEELYNNWYRRCWARRYFRGERLAAMRQYGYELPEGISGMRFWRWNLLAGMKDWILAASRNSRRIRNPVLITRFLRKFRKKYGYGVMFR</sequence>
<dbReference type="RefSeq" id="WP_148894239.1">
    <property type="nucleotide sequence ID" value="NZ_VNIB01000001.1"/>
</dbReference>
<dbReference type="AlphaFoldDB" id="A0A5D3WQH2"/>
<keyword evidence="1" id="KW-0808">Transferase</keyword>
<dbReference type="Pfam" id="PF13469">
    <property type="entry name" value="Sulfotransfer_3"/>
    <property type="match status" value="1"/>
</dbReference>
<accession>A0A5D3WQH2</accession>
<dbReference type="Gene3D" id="3.40.50.300">
    <property type="entry name" value="P-loop containing nucleotide triphosphate hydrolases"/>
    <property type="match status" value="1"/>
</dbReference>
<dbReference type="GO" id="GO:0016740">
    <property type="term" value="F:transferase activity"/>
    <property type="evidence" value="ECO:0007669"/>
    <property type="project" value="UniProtKB-KW"/>
</dbReference>
<evidence type="ECO:0000313" key="2">
    <source>
        <dbReference type="Proteomes" id="UP000324159"/>
    </source>
</evidence>
<dbReference type="InterPro" id="IPR052736">
    <property type="entry name" value="Stf3_sulfotransferase"/>
</dbReference>
<dbReference type="InterPro" id="IPR027417">
    <property type="entry name" value="P-loop_NTPase"/>
</dbReference>
<name>A0A5D3WQH2_9BACT</name>
<dbReference type="SUPFAM" id="SSF52540">
    <property type="entry name" value="P-loop containing nucleoside triphosphate hydrolases"/>
    <property type="match status" value="1"/>
</dbReference>
<protein>
    <submittedName>
        <fullName evidence="1">Sulfotransferase family protein</fullName>
    </submittedName>
</protein>
<keyword evidence="2" id="KW-1185">Reference proteome</keyword>
<dbReference type="PANTHER" id="PTHR36451">
    <property type="entry name" value="PAPS-DEPENDENT SULFOTRANSFERASE STF3"/>
    <property type="match status" value="1"/>
</dbReference>
<dbReference type="EMBL" id="VNIB01000001">
    <property type="protein sequence ID" value="TYP00050.1"/>
    <property type="molecule type" value="Genomic_DNA"/>
</dbReference>